<reference evidence="1 2" key="1">
    <citation type="submission" date="2013-05" db="EMBL/GenBank/DDBJ databases">
        <authorList>
            <person name="Harkins D.M."/>
            <person name="Durkin A.S."/>
            <person name="Brinkac L.M."/>
            <person name="Haft D.H."/>
            <person name="Selengut J.D."/>
            <person name="Sanka R."/>
            <person name="DePew J."/>
            <person name="Purushe J."/>
            <person name="Hartskeerl R.A."/>
            <person name="Ahmed A."/>
            <person name="van der Linden H."/>
            <person name="Goris M.G.A."/>
            <person name="Vinetz J.M."/>
            <person name="Sutton G.G."/>
            <person name="Nierman W.C."/>
            <person name="Fouts D.E."/>
        </authorList>
    </citation>
    <scope>NUCLEOTIDE SEQUENCE [LARGE SCALE GENOMIC DNA]</scope>
    <source>
        <strain evidence="1 2">10</strain>
    </source>
</reference>
<dbReference type="EMBL" id="AHMM02000025">
    <property type="protein sequence ID" value="EQA35135.1"/>
    <property type="molecule type" value="Genomic_DNA"/>
</dbReference>
<protein>
    <submittedName>
        <fullName evidence="1">Uncharacterized protein</fullName>
    </submittedName>
</protein>
<accession>V6HGZ0</accession>
<dbReference type="Proteomes" id="UP000018719">
    <property type="component" value="Unassembled WGS sequence"/>
</dbReference>
<name>V6HGZ0_9LEPT</name>
<gene>
    <name evidence="1" type="ORF">LEP1GSC047_1523</name>
</gene>
<comment type="caution">
    <text evidence="1">The sequence shown here is derived from an EMBL/GenBank/DDBJ whole genome shotgun (WGS) entry which is preliminary data.</text>
</comment>
<evidence type="ECO:0000313" key="1">
    <source>
        <dbReference type="EMBL" id="EQA35135.1"/>
    </source>
</evidence>
<proteinExistence type="predicted"/>
<evidence type="ECO:0000313" key="2">
    <source>
        <dbReference type="Proteomes" id="UP000018719"/>
    </source>
</evidence>
<organism evidence="1 2">
    <name type="scientific">Leptospira inadai serovar Lyme str. 10</name>
    <dbReference type="NCBI Taxonomy" id="1049790"/>
    <lineage>
        <taxon>Bacteria</taxon>
        <taxon>Pseudomonadati</taxon>
        <taxon>Spirochaetota</taxon>
        <taxon>Spirochaetia</taxon>
        <taxon>Leptospirales</taxon>
        <taxon>Leptospiraceae</taxon>
        <taxon>Leptospira</taxon>
    </lineage>
</organism>
<sequence length="58" mass="7043">MKYSTSFGLYSEEHGNFFPKNLMLYLRRKSRKIRDEFRESLDPNTDSKTLNIEIIRQK</sequence>
<dbReference type="AlphaFoldDB" id="V6HGZ0"/>
<dbReference type="STRING" id="1049790.LEP1GSC047_1523"/>